<feature type="signal peptide" evidence="1">
    <location>
        <begin position="1"/>
        <end position="19"/>
    </location>
</feature>
<name>A0AAN7H7E9_9PEZI</name>
<evidence type="ECO:0000313" key="3">
    <source>
        <dbReference type="Proteomes" id="UP001301958"/>
    </source>
</evidence>
<sequence length="188" mass="21142">MKFFRGTLLVSCLTVLSSASPVDVAAASPFALDINAAQMMNLSASRRMNMMYSGQMKDKRDITYVPPDRIECDTTHKENNRPAVVGNYEKFLSYWIIRNNNLQDRFPHENGQVKLVDACSNSAIWIIGHSVTQWTPVYPREVLIMALAVASQCRQGERAKGRAWDPDRTFTVEIGETNTRKHVCSGGK</sequence>
<dbReference type="Proteomes" id="UP001301958">
    <property type="component" value="Unassembled WGS sequence"/>
</dbReference>
<organism evidence="2 3">
    <name type="scientific">Podospora fimiseda</name>
    <dbReference type="NCBI Taxonomy" id="252190"/>
    <lineage>
        <taxon>Eukaryota</taxon>
        <taxon>Fungi</taxon>
        <taxon>Dikarya</taxon>
        <taxon>Ascomycota</taxon>
        <taxon>Pezizomycotina</taxon>
        <taxon>Sordariomycetes</taxon>
        <taxon>Sordariomycetidae</taxon>
        <taxon>Sordariales</taxon>
        <taxon>Podosporaceae</taxon>
        <taxon>Podospora</taxon>
    </lineage>
</organism>
<dbReference type="EMBL" id="MU865295">
    <property type="protein sequence ID" value="KAK4231004.1"/>
    <property type="molecule type" value="Genomic_DNA"/>
</dbReference>
<reference evidence="2" key="1">
    <citation type="journal article" date="2023" name="Mol. Phylogenet. Evol.">
        <title>Genome-scale phylogeny and comparative genomics of the fungal order Sordariales.</title>
        <authorList>
            <person name="Hensen N."/>
            <person name="Bonometti L."/>
            <person name="Westerberg I."/>
            <person name="Brannstrom I.O."/>
            <person name="Guillou S."/>
            <person name="Cros-Aarteil S."/>
            <person name="Calhoun S."/>
            <person name="Haridas S."/>
            <person name="Kuo A."/>
            <person name="Mondo S."/>
            <person name="Pangilinan J."/>
            <person name="Riley R."/>
            <person name="LaButti K."/>
            <person name="Andreopoulos B."/>
            <person name="Lipzen A."/>
            <person name="Chen C."/>
            <person name="Yan M."/>
            <person name="Daum C."/>
            <person name="Ng V."/>
            <person name="Clum A."/>
            <person name="Steindorff A."/>
            <person name="Ohm R.A."/>
            <person name="Martin F."/>
            <person name="Silar P."/>
            <person name="Natvig D.O."/>
            <person name="Lalanne C."/>
            <person name="Gautier V."/>
            <person name="Ament-Velasquez S.L."/>
            <person name="Kruys A."/>
            <person name="Hutchinson M.I."/>
            <person name="Powell A.J."/>
            <person name="Barry K."/>
            <person name="Miller A.N."/>
            <person name="Grigoriev I.V."/>
            <person name="Debuchy R."/>
            <person name="Gladieux P."/>
            <person name="Hiltunen Thoren M."/>
            <person name="Johannesson H."/>
        </authorList>
    </citation>
    <scope>NUCLEOTIDE SEQUENCE</scope>
    <source>
        <strain evidence="2">CBS 990.96</strain>
    </source>
</reference>
<keyword evidence="1" id="KW-0732">Signal</keyword>
<dbReference type="AlphaFoldDB" id="A0AAN7H7E9"/>
<keyword evidence="3" id="KW-1185">Reference proteome</keyword>
<gene>
    <name evidence="2" type="ORF">QBC38DRAFT_451727</name>
</gene>
<reference evidence="2" key="2">
    <citation type="submission" date="2023-05" db="EMBL/GenBank/DDBJ databases">
        <authorList>
            <consortium name="Lawrence Berkeley National Laboratory"/>
            <person name="Steindorff A."/>
            <person name="Hensen N."/>
            <person name="Bonometti L."/>
            <person name="Westerberg I."/>
            <person name="Brannstrom I.O."/>
            <person name="Guillou S."/>
            <person name="Cros-Aarteil S."/>
            <person name="Calhoun S."/>
            <person name="Haridas S."/>
            <person name="Kuo A."/>
            <person name="Mondo S."/>
            <person name="Pangilinan J."/>
            <person name="Riley R."/>
            <person name="Labutti K."/>
            <person name="Andreopoulos B."/>
            <person name="Lipzen A."/>
            <person name="Chen C."/>
            <person name="Yanf M."/>
            <person name="Daum C."/>
            <person name="Ng V."/>
            <person name="Clum A."/>
            <person name="Ohm R."/>
            <person name="Martin F."/>
            <person name="Silar P."/>
            <person name="Natvig D."/>
            <person name="Lalanne C."/>
            <person name="Gautier V."/>
            <person name="Ament-Velasquez S.L."/>
            <person name="Kruys A."/>
            <person name="Hutchinson M.I."/>
            <person name="Powell A.J."/>
            <person name="Barry K."/>
            <person name="Miller A.N."/>
            <person name="Grigoriev I.V."/>
            <person name="Debuchy R."/>
            <person name="Gladieux P."/>
            <person name="Thoren M.H."/>
            <person name="Johannesson H."/>
        </authorList>
    </citation>
    <scope>NUCLEOTIDE SEQUENCE</scope>
    <source>
        <strain evidence="2">CBS 990.96</strain>
    </source>
</reference>
<evidence type="ECO:0008006" key="4">
    <source>
        <dbReference type="Google" id="ProtNLM"/>
    </source>
</evidence>
<protein>
    <recommendedName>
        <fullName evidence="4">Ecp2 effector protein domain-containing protein</fullName>
    </recommendedName>
</protein>
<proteinExistence type="predicted"/>
<accession>A0AAN7H7E9</accession>
<evidence type="ECO:0000256" key="1">
    <source>
        <dbReference type="SAM" id="SignalP"/>
    </source>
</evidence>
<comment type="caution">
    <text evidence="2">The sequence shown here is derived from an EMBL/GenBank/DDBJ whole genome shotgun (WGS) entry which is preliminary data.</text>
</comment>
<feature type="chain" id="PRO_5042985889" description="Ecp2 effector protein domain-containing protein" evidence="1">
    <location>
        <begin position="20"/>
        <end position="188"/>
    </location>
</feature>
<evidence type="ECO:0000313" key="2">
    <source>
        <dbReference type="EMBL" id="KAK4231004.1"/>
    </source>
</evidence>